<dbReference type="Proteomes" id="UP001177670">
    <property type="component" value="Unassembled WGS sequence"/>
</dbReference>
<accession>A0AA40KNF6</accession>
<proteinExistence type="predicted"/>
<evidence type="ECO:0000313" key="1">
    <source>
        <dbReference type="EMBL" id="KAK1126859.1"/>
    </source>
</evidence>
<gene>
    <name evidence="1" type="ORF">K0M31_004480</name>
</gene>
<dbReference type="EMBL" id="JAHYIQ010000013">
    <property type="protein sequence ID" value="KAK1126859.1"/>
    <property type="molecule type" value="Genomic_DNA"/>
</dbReference>
<organism evidence="1 2">
    <name type="scientific">Melipona bicolor</name>
    <dbReference type="NCBI Taxonomy" id="60889"/>
    <lineage>
        <taxon>Eukaryota</taxon>
        <taxon>Metazoa</taxon>
        <taxon>Ecdysozoa</taxon>
        <taxon>Arthropoda</taxon>
        <taxon>Hexapoda</taxon>
        <taxon>Insecta</taxon>
        <taxon>Pterygota</taxon>
        <taxon>Neoptera</taxon>
        <taxon>Endopterygota</taxon>
        <taxon>Hymenoptera</taxon>
        <taxon>Apocrita</taxon>
        <taxon>Aculeata</taxon>
        <taxon>Apoidea</taxon>
        <taxon>Anthophila</taxon>
        <taxon>Apidae</taxon>
        <taxon>Melipona</taxon>
    </lineage>
</organism>
<dbReference type="AlphaFoldDB" id="A0AA40KNF6"/>
<reference evidence="1" key="1">
    <citation type="submission" date="2021-10" db="EMBL/GenBank/DDBJ databases">
        <title>Melipona bicolor Genome sequencing and assembly.</title>
        <authorList>
            <person name="Araujo N.S."/>
            <person name="Arias M.C."/>
        </authorList>
    </citation>
    <scope>NUCLEOTIDE SEQUENCE</scope>
    <source>
        <strain evidence="1">USP_2M_L1-L4_2017</strain>
        <tissue evidence="1">Whole body</tissue>
    </source>
</reference>
<protein>
    <submittedName>
        <fullName evidence="1">Uncharacterized protein</fullName>
    </submittedName>
</protein>
<keyword evidence="2" id="KW-1185">Reference proteome</keyword>
<comment type="caution">
    <text evidence="1">The sequence shown here is derived from an EMBL/GenBank/DDBJ whole genome shotgun (WGS) entry which is preliminary data.</text>
</comment>
<sequence length="86" mass="9354">MIKIRLTEAKESAYARQSSDHCSRCVSHCPPMLINPPSLPTFLHCTFLPPILSPFPSPLPRRGVVPAAAATAKLSVYSVPDSRPID</sequence>
<evidence type="ECO:0000313" key="2">
    <source>
        <dbReference type="Proteomes" id="UP001177670"/>
    </source>
</evidence>
<name>A0AA40KNF6_9HYME</name>